<proteinExistence type="predicted"/>
<name>A0ABP7F4T9_9MICO</name>
<dbReference type="SUPFAM" id="SSF46689">
    <property type="entry name" value="Homeodomain-like"/>
    <property type="match status" value="1"/>
</dbReference>
<evidence type="ECO:0000259" key="5">
    <source>
        <dbReference type="PROSITE" id="PS50977"/>
    </source>
</evidence>
<dbReference type="PANTHER" id="PTHR30055:SF234">
    <property type="entry name" value="HTH-TYPE TRANSCRIPTIONAL REGULATOR BETI"/>
    <property type="match status" value="1"/>
</dbReference>
<dbReference type="Pfam" id="PF00440">
    <property type="entry name" value="TetR_N"/>
    <property type="match status" value="1"/>
</dbReference>
<dbReference type="Proteomes" id="UP001501004">
    <property type="component" value="Unassembled WGS sequence"/>
</dbReference>
<dbReference type="InterPro" id="IPR001647">
    <property type="entry name" value="HTH_TetR"/>
</dbReference>
<dbReference type="PRINTS" id="PR00455">
    <property type="entry name" value="HTHTETR"/>
</dbReference>
<dbReference type="PROSITE" id="PS01081">
    <property type="entry name" value="HTH_TETR_1"/>
    <property type="match status" value="1"/>
</dbReference>
<dbReference type="InterPro" id="IPR050109">
    <property type="entry name" value="HTH-type_TetR-like_transc_reg"/>
</dbReference>
<dbReference type="EMBL" id="BAABAE010000001">
    <property type="protein sequence ID" value="GAA3729616.1"/>
    <property type="molecule type" value="Genomic_DNA"/>
</dbReference>
<keyword evidence="3" id="KW-0804">Transcription</keyword>
<evidence type="ECO:0000256" key="2">
    <source>
        <dbReference type="ARBA" id="ARBA00023125"/>
    </source>
</evidence>
<evidence type="ECO:0000313" key="7">
    <source>
        <dbReference type="Proteomes" id="UP001501004"/>
    </source>
</evidence>
<evidence type="ECO:0000256" key="1">
    <source>
        <dbReference type="ARBA" id="ARBA00023015"/>
    </source>
</evidence>
<gene>
    <name evidence="6" type="ORF">GCM10022239_02850</name>
</gene>
<reference evidence="7" key="1">
    <citation type="journal article" date="2019" name="Int. J. Syst. Evol. Microbiol.">
        <title>The Global Catalogue of Microorganisms (GCM) 10K type strain sequencing project: providing services to taxonomists for standard genome sequencing and annotation.</title>
        <authorList>
            <consortium name="The Broad Institute Genomics Platform"/>
            <consortium name="The Broad Institute Genome Sequencing Center for Infectious Disease"/>
            <person name="Wu L."/>
            <person name="Ma J."/>
        </authorList>
    </citation>
    <scope>NUCLEOTIDE SEQUENCE [LARGE SCALE GENOMIC DNA]</scope>
    <source>
        <strain evidence="7">JCM 16949</strain>
    </source>
</reference>
<feature type="domain" description="HTH tetR-type" evidence="5">
    <location>
        <begin position="11"/>
        <end position="71"/>
    </location>
</feature>
<dbReference type="RefSeq" id="WP_344752967.1">
    <property type="nucleotide sequence ID" value="NZ_BAABAE010000001.1"/>
</dbReference>
<accession>A0ABP7F4T9</accession>
<keyword evidence="1" id="KW-0805">Transcription regulation</keyword>
<keyword evidence="2 4" id="KW-0238">DNA-binding</keyword>
<evidence type="ECO:0000256" key="3">
    <source>
        <dbReference type="ARBA" id="ARBA00023163"/>
    </source>
</evidence>
<dbReference type="PROSITE" id="PS50977">
    <property type="entry name" value="HTH_TETR_2"/>
    <property type="match status" value="1"/>
</dbReference>
<organism evidence="6 7">
    <name type="scientific">Leifsonella bigeumensis</name>
    <dbReference type="NCBI Taxonomy" id="433643"/>
    <lineage>
        <taxon>Bacteria</taxon>
        <taxon>Bacillati</taxon>
        <taxon>Actinomycetota</taxon>
        <taxon>Actinomycetes</taxon>
        <taxon>Micrococcales</taxon>
        <taxon>Microbacteriaceae</taxon>
        <taxon>Leifsonella</taxon>
    </lineage>
</organism>
<dbReference type="InterPro" id="IPR023772">
    <property type="entry name" value="DNA-bd_HTH_TetR-type_CS"/>
</dbReference>
<dbReference type="InterPro" id="IPR009057">
    <property type="entry name" value="Homeodomain-like_sf"/>
</dbReference>
<feature type="DNA-binding region" description="H-T-H motif" evidence="4">
    <location>
        <begin position="34"/>
        <end position="53"/>
    </location>
</feature>
<dbReference type="SUPFAM" id="SSF48498">
    <property type="entry name" value="Tetracyclin repressor-like, C-terminal domain"/>
    <property type="match status" value="1"/>
</dbReference>
<keyword evidence="7" id="KW-1185">Reference proteome</keyword>
<evidence type="ECO:0000256" key="4">
    <source>
        <dbReference type="PROSITE-ProRule" id="PRU00335"/>
    </source>
</evidence>
<dbReference type="InterPro" id="IPR036271">
    <property type="entry name" value="Tet_transcr_reg_TetR-rel_C_sf"/>
</dbReference>
<dbReference type="Gene3D" id="1.10.357.10">
    <property type="entry name" value="Tetracycline Repressor, domain 2"/>
    <property type="match status" value="1"/>
</dbReference>
<dbReference type="PANTHER" id="PTHR30055">
    <property type="entry name" value="HTH-TYPE TRANSCRIPTIONAL REGULATOR RUTR"/>
    <property type="match status" value="1"/>
</dbReference>
<comment type="caution">
    <text evidence="6">The sequence shown here is derived from an EMBL/GenBank/DDBJ whole genome shotgun (WGS) entry which is preliminary data.</text>
</comment>
<protein>
    <recommendedName>
        <fullName evidence="5">HTH tetR-type domain-containing protein</fullName>
    </recommendedName>
</protein>
<sequence length="205" mass="22146">MVRPRFAKLPSAQQQAILRSALDEFAAHGFRDASLNRVIEAAGISKGSMYYYFDGKEDLYTYVTRTEFEGLFASVGPLPELEHGGADGFWAALEDYYLRLMTALAASPQLAALLRGWVAVSKNPAFQQAMGEVEQATLPWIEQALSTGQRVGAVRADLPPTLLIAVILGMGEAMDMWLVAQQPDADALPELIGALVSMIRGAVGA</sequence>
<evidence type="ECO:0000313" key="6">
    <source>
        <dbReference type="EMBL" id="GAA3729616.1"/>
    </source>
</evidence>